<name>A0A1I1DMV0_9FLAO</name>
<protein>
    <submittedName>
        <fullName evidence="5">RNA polymerase sigma factor, sigma-70 family</fullName>
    </submittedName>
</protein>
<dbReference type="RefSeq" id="WP_092539769.1">
    <property type="nucleotide sequence ID" value="NZ_FOKV01000001.1"/>
</dbReference>
<dbReference type="InterPro" id="IPR039425">
    <property type="entry name" value="RNA_pol_sigma-70-like"/>
</dbReference>
<reference evidence="6" key="1">
    <citation type="submission" date="2016-10" db="EMBL/GenBank/DDBJ databases">
        <authorList>
            <person name="Varghese N."/>
            <person name="Submissions S."/>
        </authorList>
    </citation>
    <scope>NUCLEOTIDE SEQUENCE [LARGE SCALE GENOMIC DNA]</scope>
    <source>
        <strain evidence="6">DSM 24499</strain>
    </source>
</reference>
<dbReference type="SUPFAM" id="SSF88946">
    <property type="entry name" value="Sigma2 domain of RNA polymerase sigma factors"/>
    <property type="match status" value="1"/>
</dbReference>
<evidence type="ECO:0000256" key="3">
    <source>
        <dbReference type="ARBA" id="ARBA00023082"/>
    </source>
</evidence>
<dbReference type="SUPFAM" id="SSF88659">
    <property type="entry name" value="Sigma3 and sigma4 domains of RNA polymerase sigma factors"/>
    <property type="match status" value="2"/>
</dbReference>
<dbReference type="EMBL" id="FOKV01000001">
    <property type="protein sequence ID" value="SFB75692.1"/>
    <property type="molecule type" value="Genomic_DNA"/>
</dbReference>
<dbReference type="AlphaFoldDB" id="A0A1I1DMV0"/>
<dbReference type="InterPro" id="IPR013324">
    <property type="entry name" value="RNA_pol_sigma_r3/r4-like"/>
</dbReference>
<dbReference type="OrthoDB" id="759001at2"/>
<dbReference type="PANTHER" id="PTHR43133:SF46">
    <property type="entry name" value="RNA POLYMERASE SIGMA-70 FACTOR ECF SUBFAMILY"/>
    <property type="match status" value="1"/>
</dbReference>
<dbReference type="GO" id="GO:0016987">
    <property type="term" value="F:sigma factor activity"/>
    <property type="evidence" value="ECO:0007669"/>
    <property type="project" value="UniProtKB-KW"/>
</dbReference>
<sequence>MERDFKLLKQGHPDAMEFIYARHSRHIFFIGRQLIQDVFVVETIMQDAFLKLWMLRDTIERPEHVFFFLRHVVKRECTFYYCRPKNKFYRSINRLEFYENYQDYMHGFDPEAEEDQHLLDQKSEQEYYDRIQKVLPFIEPKRKQLIELCLKYDFKYAIISKLMGISVKHASNEVYLAIDDLKQIIHRGSKLNQPIQSTSNTEKESLEMTNEQAKVLKLRCDKKHSFSKIAEELQLPQKEVHRQFMIAYKLMQQKHEEQLQTA</sequence>
<evidence type="ECO:0000313" key="6">
    <source>
        <dbReference type="Proteomes" id="UP000199438"/>
    </source>
</evidence>
<proteinExistence type="inferred from homology"/>
<evidence type="ECO:0000256" key="2">
    <source>
        <dbReference type="ARBA" id="ARBA00023015"/>
    </source>
</evidence>
<evidence type="ECO:0000256" key="4">
    <source>
        <dbReference type="ARBA" id="ARBA00023163"/>
    </source>
</evidence>
<keyword evidence="3" id="KW-0731">Sigma factor</keyword>
<evidence type="ECO:0000313" key="5">
    <source>
        <dbReference type="EMBL" id="SFB75692.1"/>
    </source>
</evidence>
<evidence type="ECO:0000256" key="1">
    <source>
        <dbReference type="ARBA" id="ARBA00010641"/>
    </source>
</evidence>
<dbReference type="GO" id="GO:0006352">
    <property type="term" value="P:DNA-templated transcription initiation"/>
    <property type="evidence" value="ECO:0007669"/>
    <property type="project" value="InterPro"/>
</dbReference>
<dbReference type="STRING" id="1334022.SAMN04487907_101461"/>
<organism evidence="5 6">
    <name type="scientific">Zunongwangia mangrovi</name>
    <dbReference type="NCBI Taxonomy" id="1334022"/>
    <lineage>
        <taxon>Bacteria</taxon>
        <taxon>Pseudomonadati</taxon>
        <taxon>Bacteroidota</taxon>
        <taxon>Flavobacteriia</taxon>
        <taxon>Flavobacteriales</taxon>
        <taxon>Flavobacteriaceae</taxon>
        <taxon>Zunongwangia</taxon>
    </lineage>
</organism>
<keyword evidence="2" id="KW-0805">Transcription regulation</keyword>
<dbReference type="PANTHER" id="PTHR43133">
    <property type="entry name" value="RNA POLYMERASE ECF-TYPE SIGMA FACTO"/>
    <property type="match status" value="1"/>
</dbReference>
<dbReference type="Gene3D" id="1.10.1740.10">
    <property type="match status" value="1"/>
</dbReference>
<accession>A0A1I1DMV0</accession>
<dbReference type="Proteomes" id="UP000199438">
    <property type="component" value="Unassembled WGS sequence"/>
</dbReference>
<comment type="similarity">
    <text evidence="1">Belongs to the sigma-70 factor family. ECF subfamily.</text>
</comment>
<dbReference type="InterPro" id="IPR013325">
    <property type="entry name" value="RNA_pol_sigma_r2"/>
</dbReference>
<keyword evidence="4" id="KW-0804">Transcription</keyword>
<keyword evidence="6" id="KW-1185">Reference proteome</keyword>
<gene>
    <name evidence="5" type="ORF">SAMN04487907_101461</name>
</gene>